<keyword evidence="3" id="KW-1185">Reference proteome</keyword>
<dbReference type="Pfam" id="PF08818">
    <property type="entry name" value="DUF1801"/>
    <property type="match status" value="1"/>
</dbReference>
<sequence>MNPAEAYIISQPEPFRGMLLHLQMVIESTIPEVDLKYKYRIPFYYIGDKPYCYLNQSKDYVDVGFWNAAHLTKNLEFMTTASRKMMKSLRYRFLEEINDEILVEVLFDAYSVRDKKFYK</sequence>
<gene>
    <name evidence="2" type="ORF">GJ691_12510</name>
</gene>
<feature type="domain" description="YdhG-like" evidence="1">
    <location>
        <begin position="16"/>
        <end position="109"/>
    </location>
</feature>
<dbReference type="Gene3D" id="3.90.1150.200">
    <property type="match status" value="1"/>
</dbReference>
<comment type="caution">
    <text evidence="2">The sequence shown here is derived from an EMBL/GenBank/DDBJ whole genome shotgun (WGS) entry which is preliminary data.</text>
</comment>
<protein>
    <submittedName>
        <fullName evidence="2">DUF1801 domain-containing protein</fullName>
    </submittedName>
</protein>
<dbReference type="Proteomes" id="UP000443153">
    <property type="component" value="Unassembled WGS sequence"/>
</dbReference>
<proteinExistence type="predicted"/>
<evidence type="ECO:0000259" key="1">
    <source>
        <dbReference type="Pfam" id="PF08818"/>
    </source>
</evidence>
<evidence type="ECO:0000313" key="2">
    <source>
        <dbReference type="EMBL" id="MRX64982.1"/>
    </source>
</evidence>
<dbReference type="SUPFAM" id="SSF159888">
    <property type="entry name" value="YdhG-like"/>
    <property type="match status" value="1"/>
</dbReference>
<dbReference type="AlphaFoldDB" id="A0A6I2MQ62"/>
<accession>A0A6I2MQ62</accession>
<dbReference type="EMBL" id="WKJH01000021">
    <property type="protein sequence ID" value="MRX64982.1"/>
    <property type="molecule type" value="Genomic_DNA"/>
</dbReference>
<dbReference type="InterPro" id="IPR014922">
    <property type="entry name" value="YdhG-like"/>
</dbReference>
<dbReference type="RefSeq" id="WP_154367367.1">
    <property type="nucleotide sequence ID" value="NZ_WKJH01000021.1"/>
</dbReference>
<evidence type="ECO:0000313" key="3">
    <source>
        <dbReference type="Proteomes" id="UP000443153"/>
    </source>
</evidence>
<organism evidence="2 3">
    <name type="scientific">Maribacter luteus</name>
    <dbReference type="NCBI Taxonomy" id="2594478"/>
    <lineage>
        <taxon>Bacteria</taxon>
        <taxon>Pseudomonadati</taxon>
        <taxon>Bacteroidota</taxon>
        <taxon>Flavobacteriia</taxon>
        <taxon>Flavobacteriales</taxon>
        <taxon>Flavobacteriaceae</taxon>
        <taxon>Maribacter</taxon>
    </lineage>
</organism>
<reference evidence="2 3" key="1">
    <citation type="submission" date="2019-11" db="EMBL/GenBank/DDBJ databases">
        <title>Maribacter lutea sp. nov., a marine bacterium isolated from intertidal sand.</title>
        <authorList>
            <person name="Liu A."/>
        </authorList>
    </citation>
    <scope>NUCLEOTIDE SEQUENCE [LARGE SCALE GENOMIC DNA]</scope>
    <source>
        <strain evidence="2 3">RZ05</strain>
    </source>
</reference>
<dbReference type="OrthoDB" id="670608at2"/>
<name>A0A6I2MQ62_9FLAO</name>